<evidence type="ECO:0000259" key="4">
    <source>
        <dbReference type="Pfam" id="PF02729"/>
    </source>
</evidence>
<feature type="domain" description="Aspartate/ornithine carbamoyltransferase carbamoyl-P binding" evidence="4">
    <location>
        <begin position="4"/>
        <end position="160"/>
    </location>
</feature>
<dbReference type="PRINTS" id="PR00100">
    <property type="entry name" value="AOTCASE"/>
</dbReference>
<dbReference type="InterPro" id="IPR006130">
    <property type="entry name" value="Asp/Orn_carbamoylTrfase"/>
</dbReference>
<evidence type="ECO:0000259" key="3">
    <source>
        <dbReference type="Pfam" id="PF00185"/>
    </source>
</evidence>
<comment type="similarity">
    <text evidence="2">Belongs to the aspartate/ornithine carbamoyltransferase superfamily.</text>
</comment>
<dbReference type="GO" id="GO:0016597">
    <property type="term" value="F:amino acid binding"/>
    <property type="evidence" value="ECO:0007669"/>
    <property type="project" value="InterPro"/>
</dbReference>
<accession>A0A829Y596</accession>
<proteinExistence type="inferred from homology"/>
<dbReference type="NCBIfam" id="NF003384">
    <property type="entry name" value="PRK04523.1"/>
    <property type="match status" value="1"/>
</dbReference>
<keyword evidence="6" id="KW-1185">Reference proteome</keyword>
<dbReference type="GO" id="GO:0004585">
    <property type="term" value="F:ornithine carbamoyltransferase activity"/>
    <property type="evidence" value="ECO:0007669"/>
    <property type="project" value="TreeGrafter"/>
</dbReference>
<protein>
    <submittedName>
        <fullName evidence="5">Acetylornithine carbamoyltransferase</fullName>
    </submittedName>
</protein>
<feature type="domain" description="Aspartate/ornithine carbamoyltransferase Asp/Orn-binding" evidence="3">
    <location>
        <begin position="185"/>
        <end position="328"/>
    </location>
</feature>
<evidence type="ECO:0000313" key="5">
    <source>
        <dbReference type="EMBL" id="GFE78138.1"/>
    </source>
</evidence>
<dbReference type="EMBL" id="BLJN01000001">
    <property type="protein sequence ID" value="GFE78138.1"/>
    <property type="molecule type" value="Genomic_DNA"/>
</dbReference>
<dbReference type="PANTHER" id="PTHR45753:SF3">
    <property type="entry name" value="ORNITHINE TRANSCARBAMYLASE, MITOCHONDRIAL"/>
    <property type="match status" value="1"/>
</dbReference>
<dbReference type="RefSeq" id="WP_161810072.1">
    <property type="nucleotide sequence ID" value="NZ_BLJN01000001.1"/>
</dbReference>
<dbReference type="GO" id="GO:0042450">
    <property type="term" value="P:L-arginine biosynthetic process via ornithine"/>
    <property type="evidence" value="ECO:0007669"/>
    <property type="project" value="TreeGrafter"/>
</dbReference>
<organism evidence="5 6">
    <name type="scientific">Steroidobacter agaridevorans</name>
    <dbReference type="NCBI Taxonomy" id="2695856"/>
    <lineage>
        <taxon>Bacteria</taxon>
        <taxon>Pseudomonadati</taxon>
        <taxon>Pseudomonadota</taxon>
        <taxon>Gammaproteobacteria</taxon>
        <taxon>Steroidobacterales</taxon>
        <taxon>Steroidobacteraceae</taxon>
        <taxon>Steroidobacter</taxon>
    </lineage>
</organism>
<reference evidence="6" key="1">
    <citation type="submission" date="2020-01" db="EMBL/GenBank/DDBJ databases">
        <title>'Steroidobacter agaridevorans' sp. nov., agar-degrading bacteria isolated from rhizosphere soils.</title>
        <authorList>
            <person name="Ikenaga M."/>
            <person name="Kataoka M."/>
            <person name="Murouchi A."/>
            <person name="Katsuragi S."/>
            <person name="Sakai M."/>
        </authorList>
    </citation>
    <scope>NUCLEOTIDE SEQUENCE [LARGE SCALE GENOMIC DNA]</scope>
    <source>
        <strain evidence="6">YU21-B</strain>
    </source>
</reference>
<dbReference type="Pfam" id="PF02729">
    <property type="entry name" value="OTCace_N"/>
    <property type="match status" value="1"/>
</dbReference>
<dbReference type="Proteomes" id="UP000445000">
    <property type="component" value="Unassembled WGS sequence"/>
</dbReference>
<dbReference type="AlphaFoldDB" id="A0A829Y596"/>
<dbReference type="SUPFAM" id="SSF53671">
    <property type="entry name" value="Aspartate/ornithine carbamoyltransferase"/>
    <property type="match status" value="1"/>
</dbReference>
<keyword evidence="1 2" id="KW-0808">Transferase</keyword>
<evidence type="ECO:0000256" key="2">
    <source>
        <dbReference type="RuleBase" id="RU003634"/>
    </source>
</evidence>
<dbReference type="InterPro" id="IPR036901">
    <property type="entry name" value="Asp/Orn_carbamoylTrfase_sf"/>
</dbReference>
<dbReference type="InterPro" id="IPR006131">
    <property type="entry name" value="Asp_carbamoyltransf_Asp/Orn-bd"/>
</dbReference>
<dbReference type="Pfam" id="PF00185">
    <property type="entry name" value="OTCace"/>
    <property type="match status" value="1"/>
</dbReference>
<dbReference type="InterPro" id="IPR006132">
    <property type="entry name" value="Asp/Orn_carbamoyltranf_P-bd"/>
</dbReference>
<dbReference type="PRINTS" id="PR00101">
    <property type="entry name" value="ATCASE"/>
</dbReference>
<sequence length="332" mass="36606">MNRFLDLGDFPREQVKDLLGLAARLQQTPQPQALAGKVLGLLFLNPSLRTLASFQSAMMRLGGTAVVITPGQGTWQMETRSGAIMNGAAAEHVREAVPVLASYCDAIGIRMFAEGRNLAADLAETGFRMMADLCDKPLVNMESAMGHPCQALADWHTMDELRVPERGKFVLSWANHPRALPLAVPSSTVHMAAMRGMDVVVLRPEGFALPEPIMEKARQAAKASGGSVRETDNRAEALDGAHVIYAKEWGSPQHYGDDEADKRLREYLSDWCVKESWFRAADPGCHFMHCLPVRRNVAVADEVLDGPRSVVIREAFNRMVVQMAVLYRLLRG</sequence>
<gene>
    <name evidence="5" type="ORF">GCM10011487_01380</name>
</gene>
<evidence type="ECO:0000256" key="1">
    <source>
        <dbReference type="ARBA" id="ARBA00022679"/>
    </source>
</evidence>
<dbReference type="Gene3D" id="3.40.50.1370">
    <property type="entry name" value="Aspartate/ornithine carbamoyltransferase"/>
    <property type="match status" value="2"/>
</dbReference>
<dbReference type="GO" id="GO:0019240">
    <property type="term" value="P:citrulline biosynthetic process"/>
    <property type="evidence" value="ECO:0007669"/>
    <property type="project" value="TreeGrafter"/>
</dbReference>
<name>A0A829Y596_9GAMM</name>
<comment type="caution">
    <text evidence="5">The sequence shown here is derived from an EMBL/GenBank/DDBJ whole genome shotgun (WGS) entry which is preliminary data.</text>
</comment>
<evidence type="ECO:0000313" key="6">
    <source>
        <dbReference type="Proteomes" id="UP000445000"/>
    </source>
</evidence>
<dbReference type="PANTHER" id="PTHR45753">
    <property type="entry name" value="ORNITHINE CARBAMOYLTRANSFERASE, MITOCHONDRIAL"/>
    <property type="match status" value="1"/>
</dbReference>